<keyword evidence="4" id="KW-0479">Metal-binding</keyword>
<keyword evidence="8" id="KW-0472">Membrane</keyword>
<evidence type="ECO:0000256" key="3">
    <source>
        <dbReference type="ARBA" id="ARBA00022617"/>
    </source>
</evidence>
<dbReference type="Proteomes" id="UP000663846">
    <property type="component" value="Unassembled WGS sequence"/>
</dbReference>
<comment type="caution">
    <text evidence="9">The sequence shown here is derived from an EMBL/GenBank/DDBJ whole genome shotgun (WGS) entry which is preliminary data.</text>
</comment>
<feature type="transmembrane region" description="Helical" evidence="8">
    <location>
        <begin position="96"/>
        <end position="122"/>
    </location>
</feature>
<evidence type="ECO:0000256" key="4">
    <source>
        <dbReference type="ARBA" id="ARBA00022723"/>
    </source>
</evidence>
<dbReference type="PANTHER" id="PTHR46300:SF7">
    <property type="entry name" value="P450, PUTATIVE (EUROFUNG)-RELATED"/>
    <property type="match status" value="1"/>
</dbReference>
<dbReference type="Gene3D" id="1.10.630.10">
    <property type="entry name" value="Cytochrome P450"/>
    <property type="match status" value="1"/>
</dbReference>
<dbReference type="InterPro" id="IPR036396">
    <property type="entry name" value="Cyt_P450_sf"/>
</dbReference>
<keyword evidence="5" id="KW-0560">Oxidoreductase</keyword>
<dbReference type="Pfam" id="PF00067">
    <property type="entry name" value="p450"/>
    <property type="match status" value="1"/>
</dbReference>
<evidence type="ECO:0000256" key="5">
    <source>
        <dbReference type="ARBA" id="ARBA00023002"/>
    </source>
</evidence>
<dbReference type="SUPFAM" id="SSF48264">
    <property type="entry name" value="Cytochrome P450"/>
    <property type="match status" value="1"/>
</dbReference>
<evidence type="ECO:0000313" key="9">
    <source>
        <dbReference type="EMBL" id="CAE6468519.1"/>
    </source>
</evidence>
<dbReference type="GO" id="GO:0020037">
    <property type="term" value="F:heme binding"/>
    <property type="evidence" value="ECO:0007669"/>
    <property type="project" value="InterPro"/>
</dbReference>
<evidence type="ECO:0000313" key="10">
    <source>
        <dbReference type="Proteomes" id="UP000663846"/>
    </source>
</evidence>
<keyword evidence="3" id="KW-0349">Heme</keyword>
<sequence>MITYPDLSDVLADFLVNVLTWLRHLPDWFPGTRWKQTIKEWRKEKDEMVDVPFAWTKKQIASGTAADSTTRSLLADLGNSTDMGLDRAEEEDRIKWVAGTLFAAGADTSAALTLVFILAMTLKQHTTAKARAEIDAVVGQD</sequence>
<dbReference type="InterPro" id="IPR001128">
    <property type="entry name" value="Cyt_P450"/>
</dbReference>
<evidence type="ECO:0000256" key="7">
    <source>
        <dbReference type="ARBA" id="ARBA00023033"/>
    </source>
</evidence>
<evidence type="ECO:0000256" key="6">
    <source>
        <dbReference type="ARBA" id="ARBA00023004"/>
    </source>
</evidence>
<gene>
    <name evidence="9" type="ORF">RDB_LOCUS171013</name>
</gene>
<keyword evidence="7" id="KW-0503">Monooxygenase</keyword>
<keyword evidence="6" id="KW-0408">Iron</keyword>
<proteinExistence type="inferred from homology"/>
<dbReference type="GO" id="GO:0016705">
    <property type="term" value="F:oxidoreductase activity, acting on paired donors, with incorporation or reduction of molecular oxygen"/>
    <property type="evidence" value="ECO:0007669"/>
    <property type="project" value="InterPro"/>
</dbReference>
<comment type="cofactor">
    <cofactor evidence="1">
        <name>heme</name>
        <dbReference type="ChEBI" id="CHEBI:30413"/>
    </cofactor>
</comment>
<reference evidence="9" key="1">
    <citation type="submission" date="2021-01" db="EMBL/GenBank/DDBJ databases">
        <authorList>
            <person name="Kaushik A."/>
        </authorList>
    </citation>
    <scope>NUCLEOTIDE SEQUENCE</scope>
    <source>
        <strain evidence="9">AG1-1C</strain>
    </source>
</reference>
<protein>
    <recommendedName>
        <fullName evidence="11">O-methylsterigmatocystin oxidoreductase</fullName>
    </recommendedName>
</protein>
<dbReference type="InterPro" id="IPR050364">
    <property type="entry name" value="Cytochrome_P450_fung"/>
</dbReference>
<name>A0A8H3GW17_9AGAM</name>
<accession>A0A8H3GW17</accession>
<dbReference type="GO" id="GO:0005506">
    <property type="term" value="F:iron ion binding"/>
    <property type="evidence" value="ECO:0007669"/>
    <property type="project" value="InterPro"/>
</dbReference>
<dbReference type="AlphaFoldDB" id="A0A8H3GW17"/>
<evidence type="ECO:0008006" key="11">
    <source>
        <dbReference type="Google" id="ProtNLM"/>
    </source>
</evidence>
<dbReference type="EMBL" id="CAJMWS010000913">
    <property type="protein sequence ID" value="CAE6468519.1"/>
    <property type="molecule type" value="Genomic_DNA"/>
</dbReference>
<evidence type="ECO:0000256" key="2">
    <source>
        <dbReference type="ARBA" id="ARBA00010617"/>
    </source>
</evidence>
<comment type="similarity">
    <text evidence="2">Belongs to the cytochrome P450 family.</text>
</comment>
<keyword evidence="8" id="KW-0812">Transmembrane</keyword>
<evidence type="ECO:0000256" key="8">
    <source>
        <dbReference type="SAM" id="Phobius"/>
    </source>
</evidence>
<dbReference type="GO" id="GO:0004497">
    <property type="term" value="F:monooxygenase activity"/>
    <property type="evidence" value="ECO:0007669"/>
    <property type="project" value="UniProtKB-KW"/>
</dbReference>
<keyword evidence="8" id="KW-1133">Transmembrane helix</keyword>
<dbReference type="PANTHER" id="PTHR46300">
    <property type="entry name" value="P450, PUTATIVE (EUROFUNG)-RELATED-RELATED"/>
    <property type="match status" value="1"/>
</dbReference>
<organism evidence="9 10">
    <name type="scientific">Rhizoctonia solani</name>
    <dbReference type="NCBI Taxonomy" id="456999"/>
    <lineage>
        <taxon>Eukaryota</taxon>
        <taxon>Fungi</taxon>
        <taxon>Dikarya</taxon>
        <taxon>Basidiomycota</taxon>
        <taxon>Agaricomycotina</taxon>
        <taxon>Agaricomycetes</taxon>
        <taxon>Cantharellales</taxon>
        <taxon>Ceratobasidiaceae</taxon>
        <taxon>Rhizoctonia</taxon>
    </lineage>
</organism>
<evidence type="ECO:0000256" key="1">
    <source>
        <dbReference type="ARBA" id="ARBA00001971"/>
    </source>
</evidence>